<evidence type="ECO:0000313" key="3">
    <source>
        <dbReference type="Proteomes" id="UP000001075"/>
    </source>
</evidence>
<reference evidence="3" key="1">
    <citation type="journal article" date="2011" name="Nat. Biotechnol.">
        <title>The genomic sequence of the Chinese hamster ovary (CHO)-K1 cell line.</title>
        <authorList>
            <person name="Xu X."/>
            <person name="Nagarajan H."/>
            <person name="Lewis N.E."/>
            <person name="Pan S."/>
            <person name="Cai Z."/>
            <person name="Liu X."/>
            <person name="Chen W."/>
            <person name="Xie M."/>
            <person name="Wang W."/>
            <person name="Hammond S."/>
            <person name="Andersen M.R."/>
            <person name="Neff N."/>
            <person name="Passarelli B."/>
            <person name="Koh W."/>
            <person name="Fan H.C."/>
            <person name="Wang J."/>
            <person name="Gui Y."/>
            <person name="Lee K.H."/>
            <person name="Betenbaugh M.J."/>
            <person name="Quake S.R."/>
            <person name="Famili I."/>
            <person name="Palsson B.O."/>
            <person name="Wang J."/>
        </authorList>
    </citation>
    <scope>NUCLEOTIDE SEQUENCE [LARGE SCALE GENOMIC DNA]</scope>
    <source>
        <strain evidence="3">CHO K1 cell line</strain>
    </source>
</reference>
<feature type="region of interest" description="Disordered" evidence="1">
    <location>
        <begin position="1"/>
        <end position="42"/>
    </location>
</feature>
<name>G3GRQ4_CRIGR</name>
<feature type="compositionally biased region" description="Polar residues" evidence="1">
    <location>
        <begin position="1"/>
        <end position="12"/>
    </location>
</feature>
<dbReference type="InParanoid" id="G3GRQ4"/>
<organism evidence="2 3">
    <name type="scientific">Cricetulus griseus</name>
    <name type="common">Chinese hamster</name>
    <name type="synonym">Cricetulus barabensis griseus</name>
    <dbReference type="NCBI Taxonomy" id="10029"/>
    <lineage>
        <taxon>Eukaryota</taxon>
        <taxon>Metazoa</taxon>
        <taxon>Chordata</taxon>
        <taxon>Craniata</taxon>
        <taxon>Vertebrata</taxon>
        <taxon>Euteleostomi</taxon>
        <taxon>Mammalia</taxon>
        <taxon>Eutheria</taxon>
        <taxon>Euarchontoglires</taxon>
        <taxon>Glires</taxon>
        <taxon>Rodentia</taxon>
        <taxon>Myomorpha</taxon>
        <taxon>Muroidea</taxon>
        <taxon>Cricetidae</taxon>
        <taxon>Cricetinae</taxon>
        <taxon>Cricetulus</taxon>
    </lineage>
</organism>
<evidence type="ECO:0000256" key="1">
    <source>
        <dbReference type="SAM" id="MobiDB-lite"/>
    </source>
</evidence>
<gene>
    <name evidence="2" type="ORF">I79_000197</name>
</gene>
<dbReference type="AlphaFoldDB" id="G3GRQ4"/>
<proteinExistence type="predicted"/>
<dbReference type="Proteomes" id="UP000001075">
    <property type="component" value="Unassembled WGS sequence"/>
</dbReference>
<sequence>MSRVYTTPTNSIRGHKVKGAAPGLWHPTSNQGSTFSTKPQSHRYQMNPGVCRFNKREVNCLRVSRVQKQAGD</sequence>
<feature type="compositionally biased region" description="Polar residues" evidence="1">
    <location>
        <begin position="27"/>
        <end position="42"/>
    </location>
</feature>
<protein>
    <submittedName>
        <fullName evidence="2">Uncharacterized protein</fullName>
    </submittedName>
</protein>
<accession>G3GRQ4</accession>
<evidence type="ECO:0000313" key="2">
    <source>
        <dbReference type="EMBL" id="EGV94048.1"/>
    </source>
</evidence>
<dbReference type="EMBL" id="JH000004">
    <property type="protein sequence ID" value="EGV94048.1"/>
    <property type="molecule type" value="Genomic_DNA"/>
</dbReference>